<gene>
    <name evidence="1" type="ORF">PEPS_43640</name>
</gene>
<dbReference type="RefSeq" id="WP_338399376.1">
    <property type="nucleotide sequence ID" value="NZ_AP025298.1"/>
</dbReference>
<name>A0ABN6LKG7_9BACT</name>
<dbReference type="EMBL" id="AP025298">
    <property type="protein sequence ID" value="BDD02084.1"/>
    <property type="molecule type" value="Genomic_DNA"/>
</dbReference>
<organism evidence="1 2">
    <name type="scientific">Persicobacter psychrovividus</name>
    <dbReference type="NCBI Taxonomy" id="387638"/>
    <lineage>
        <taxon>Bacteria</taxon>
        <taxon>Pseudomonadati</taxon>
        <taxon>Bacteroidota</taxon>
        <taxon>Cytophagia</taxon>
        <taxon>Cytophagales</taxon>
        <taxon>Persicobacteraceae</taxon>
        <taxon>Persicobacter</taxon>
    </lineage>
</organism>
<keyword evidence="2" id="KW-1185">Reference proteome</keyword>
<evidence type="ECO:0000313" key="2">
    <source>
        <dbReference type="Proteomes" id="UP001354989"/>
    </source>
</evidence>
<sequence length="78" mass="9243">MMIEKNTQAVLVSENIEYVNGEKYLHSIQLFDDQSRQLLMEKRFNRPHQTAFTIEQVKRMIDQLSHQQKSIQNTIAHA</sequence>
<protein>
    <submittedName>
        <fullName evidence="1">Uncharacterized protein</fullName>
    </submittedName>
</protein>
<dbReference type="Proteomes" id="UP001354989">
    <property type="component" value="Plasmid pPP6"/>
</dbReference>
<keyword evidence="1" id="KW-0614">Plasmid</keyword>
<geneLocation type="plasmid" evidence="1 2">
    <name>pPP6</name>
</geneLocation>
<reference evidence="1 2" key="1">
    <citation type="submission" date="2021-12" db="EMBL/GenBank/DDBJ databases">
        <title>Genome sequencing of bacteria with rrn-lacking chromosome and rrn-plasmid.</title>
        <authorList>
            <person name="Anda M."/>
            <person name="Iwasaki W."/>
        </authorList>
    </citation>
    <scope>NUCLEOTIDE SEQUENCE [LARGE SCALE GENOMIC DNA]</scope>
    <source>
        <strain evidence="1 2">NBRC 101262</strain>
        <plasmid evidence="1 2">pPP6</plasmid>
    </source>
</reference>
<proteinExistence type="predicted"/>
<accession>A0ABN6LKG7</accession>
<evidence type="ECO:0000313" key="1">
    <source>
        <dbReference type="EMBL" id="BDD02084.1"/>
    </source>
</evidence>